<evidence type="ECO:0000256" key="1">
    <source>
        <dbReference type="SAM" id="MobiDB-lite"/>
    </source>
</evidence>
<dbReference type="GO" id="GO:0003676">
    <property type="term" value="F:nucleic acid binding"/>
    <property type="evidence" value="ECO:0007669"/>
    <property type="project" value="InterPro"/>
</dbReference>
<feature type="region of interest" description="Disordered" evidence="1">
    <location>
        <begin position="41"/>
        <end position="61"/>
    </location>
</feature>
<dbReference type="PANTHER" id="PTHR46889">
    <property type="entry name" value="TRANSPOSASE INSF FOR INSERTION SEQUENCE IS3B-RELATED"/>
    <property type="match status" value="1"/>
</dbReference>
<dbReference type="InterPro" id="IPR050900">
    <property type="entry name" value="Transposase_IS3/IS150/IS904"/>
</dbReference>
<feature type="domain" description="Integrase catalytic" evidence="2">
    <location>
        <begin position="133"/>
        <end position="299"/>
    </location>
</feature>
<dbReference type="GO" id="GO:0015074">
    <property type="term" value="P:DNA integration"/>
    <property type="evidence" value="ECO:0007669"/>
    <property type="project" value="InterPro"/>
</dbReference>
<dbReference type="EMBL" id="CP007029">
    <property type="protein sequence ID" value="AHE98505.1"/>
    <property type="molecule type" value="Genomic_DNA"/>
</dbReference>
<name>W0DNP6_9GAMM</name>
<reference evidence="3 4" key="1">
    <citation type="submission" date="2013-12" db="EMBL/GenBank/DDBJ databases">
        <authorList>
            <consortium name="DOE Joint Genome Institute"/>
            <person name="Muyzer G."/>
            <person name="Huntemann M."/>
            <person name="Han J."/>
            <person name="Chen A."/>
            <person name="Kyrpides N."/>
            <person name="Mavromatis K."/>
            <person name="Markowitz V."/>
            <person name="Palaniappan K."/>
            <person name="Ivanova N."/>
            <person name="Schaumberg A."/>
            <person name="Pati A."/>
            <person name="Liolios K."/>
            <person name="Nordberg H.P."/>
            <person name="Cantor M.N."/>
            <person name="Hua S.X."/>
            <person name="Woyke T."/>
        </authorList>
    </citation>
    <scope>NUCLEOTIDE SEQUENCE [LARGE SCALE GENOMIC DNA]</scope>
    <source>
        <strain evidence="3 4">ARh 1</strain>
    </source>
</reference>
<protein>
    <submittedName>
        <fullName evidence="3">Transposase</fullName>
    </submittedName>
</protein>
<dbReference type="Pfam" id="PF00665">
    <property type="entry name" value="rve"/>
    <property type="match status" value="1"/>
</dbReference>
<dbReference type="AlphaFoldDB" id="W0DNP6"/>
<evidence type="ECO:0000313" key="3">
    <source>
        <dbReference type="EMBL" id="AHE98505.1"/>
    </source>
</evidence>
<proteinExistence type="predicted"/>
<dbReference type="SUPFAM" id="SSF53098">
    <property type="entry name" value="Ribonuclease H-like"/>
    <property type="match status" value="1"/>
</dbReference>
<feature type="compositionally biased region" description="Basic and acidic residues" evidence="1">
    <location>
        <begin position="41"/>
        <end position="52"/>
    </location>
</feature>
<dbReference type="InterPro" id="IPR001584">
    <property type="entry name" value="Integrase_cat-core"/>
</dbReference>
<dbReference type="Proteomes" id="UP000005289">
    <property type="component" value="Chromosome"/>
</dbReference>
<organism evidence="3 4">
    <name type="scientific">Thioalkalivibrio paradoxus ARh 1</name>
    <dbReference type="NCBI Taxonomy" id="713585"/>
    <lineage>
        <taxon>Bacteria</taxon>
        <taxon>Pseudomonadati</taxon>
        <taxon>Pseudomonadota</taxon>
        <taxon>Gammaproteobacteria</taxon>
        <taxon>Chromatiales</taxon>
        <taxon>Ectothiorhodospiraceae</taxon>
        <taxon>Thioalkalivibrio</taxon>
    </lineage>
</organism>
<dbReference type="KEGG" id="tti:THITH_09795"/>
<gene>
    <name evidence="3" type="ORF">THITH_09795</name>
</gene>
<evidence type="ECO:0000313" key="4">
    <source>
        <dbReference type="Proteomes" id="UP000005289"/>
    </source>
</evidence>
<keyword evidence="4" id="KW-1185">Reference proteome</keyword>
<dbReference type="HOGENOM" id="CLU_043663_1_0_6"/>
<dbReference type="STRING" id="713585.THITH_09795"/>
<dbReference type="PANTHER" id="PTHR46889:SF4">
    <property type="entry name" value="TRANSPOSASE INSO FOR INSERTION SEQUENCE ELEMENT IS911B-RELATED"/>
    <property type="match status" value="1"/>
</dbReference>
<dbReference type="InterPro" id="IPR036397">
    <property type="entry name" value="RNaseH_sf"/>
</dbReference>
<dbReference type="InterPro" id="IPR048020">
    <property type="entry name" value="Transpos_IS3"/>
</dbReference>
<dbReference type="InterPro" id="IPR012337">
    <property type="entry name" value="RNaseH-like_sf"/>
</dbReference>
<evidence type="ECO:0000259" key="2">
    <source>
        <dbReference type="PROSITE" id="PS50994"/>
    </source>
</evidence>
<dbReference type="NCBIfam" id="NF033516">
    <property type="entry name" value="transpos_IS3"/>
    <property type="match status" value="1"/>
</dbReference>
<sequence>MTSTPDRQHALELVNEARAAGARLKSACAELGIGVNTYRRWSRDREDKRPAAERPAPAHALSEAERQAILDACHRPDFASLPPAQIVTRLLDEEGTYIASESSFYRVLRAANEQHHRGRAAPPRAPSPPPRHVADGPNQVWTYDVTYLPTHVRGVFLYLYLVIDVFSRKIVGAEAFDAENATNSSRVVERAVLREQCAHQPLILHADNGSPMKGSALRVTLERLGITPSHSRPRVSNDNAFSEALFRTCKYRPDYPAEGFDSLQEARLWVHGFVQWYNHQHRHSAIRFVTPAQRHQGLDAAILAQRATLYEQARQRHPRRWSRHTRNWDPIFLVWLNPDRQDPGGSSTLAAQKAA</sequence>
<dbReference type="PROSITE" id="PS50994">
    <property type="entry name" value="INTEGRASE"/>
    <property type="match status" value="1"/>
</dbReference>
<accession>W0DNP6</accession>
<dbReference type="Gene3D" id="3.30.420.10">
    <property type="entry name" value="Ribonuclease H-like superfamily/Ribonuclease H"/>
    <property type="match status" value="1"/>
</dbReference>